<dbReference type="GO" id="GO:0032259">
    <property type="term" value="P:methylation"/>
    <property type="evidence" value="ECO:0007669"/>
    <property type="project" value="UniProtKB-KW"/>
</dbReference>
<dbReference type="PANTHER" id="PTHR43464:SF19">
    <property type="entry name" value="UBIQUINONE BIOSYNTHESIS O-METHYLTRANSFERASE, MITOCHONDRIAL"/>
    <property type="match status" value="1"/>
</dbReference>
<comment type="caution">
    <text evidence="5">The sequence shown here is derived from an EMBL/GenBank/DDBJ whole genome shotgun (WGS) entry which is preliminary data.</text>
</comment>
<dbReference type="EMBL" id="PVNE01000046">
    <property type="protein sequence ID" value="PRX38581.1"/>
    <property type="molecule type" value="Genomic_DNA"/>
</dbReference>
<evidence type="ECO:0000256" key="3">
    <source>
        <dbReference type="ARBA" id="ARBA00022691"/>
    </source>
</evidence>
<dbReference type="OrthoDB" id="9804312at2"/>
<evidence type="ECO:0000259" key="4">
    <source>
        <dbReference type="Pfam" id="PF13649"/>
    </source>
</evidence>
<dbReference type="GO" id="GO:0008168">
    <property type="term" value="F:methyltransferase activity"/>
    <property type="evidence" value="ECO:0007669"/>
    <property type="project" value="UniProtKB-KW"/>
</dbReference>
<evidence type="ECO:0000313" key="5">
    <source>
        <dbReference type="EMBL" id="PRX38581.1"/>
    </source>
</evidence>
<evidence type="ECO:0000256" key="1">
    <source>
        <dbReference type="ARBA" id="ARBA00022603"/>
    </source>
</evidence>
<dbReference type="RefSeq" id="WP_106346743.1">
    <property type="nucleotide sequence ID" value="NZ_PVNE01000046.1"/>
</dbReference>
<dbReference type="Proteomes" id="UP000237797">
    <property type="component" value="Unassembled WGS sequence"/>
</dbReference>
<feature type="domain" description="Methyltransferase" evidence="4">
    <location>
        <begin position="41"/>
        <end position="134"/>
    </location>
</feature>
<sequence>MDWNQAYEKGDFKNWDFGSASPELVSYLAVRGLPAPGSRALDIGCGGGWDAIFLAQCGFAVTGVDVSPKALSLAAMRAKKAGVSIRFRTGDARNLPVEDLSIDFANDRGCFHVIPREERHRYAEEIWRILKPGGHLLLRGCREMSPEMEESMRRSSIPMSPITEEILDRLFPTERFFRGPVLPIRLTGEDRPEGLPAHIVLITKR</sequence>
<accession>A0A2T0LA25</accession>
<keyword evidence="6" id="KW-1185">Reference proteome</keyword>
<dbReference type="InterPro" id="IPR029063">
    <property type="entry name" value="SAM-dependent_MTases_sf"/>
</dbReference>
<dbReference type="CDD" id="cd02440">
    <property type="entry name" value="AdoMet_MTases"/>
    <property type="match status" value="1"/>
</dbReference>
<keyword evidence="2 5" id="KW-0808">Transferase</keyword>
<dbReference type="Gene3D" id="3.40.50.150">
    <property type="entry name" value="Vaccinia Virus protein VP39"/>
    <property type="match status" value="1"/>
</dbReference>
<keyword evidence="3" id="KW-0949">S-adenosyl-L-methionine</keyword>
<dbReference type="PANTHER" id="PTHR43464">
    <property type="entry name" value="METHYLTRANSFERASE"/>
    <property type="match status" value="1"/>
</dbReference>
<dbReference type="Pfam" id="PF13649">
    <property type="entry name" value="Methyltransf_25"/>
    <property type="match status" value="1"/>
</dbReference>
<reference evidence="5 6" key="1">
    <citation type="submission" date="2018-03" db="EMBL/GenBank/DDBJ databases">
        <title>Genomic Encyclopedia of Archaeal and Bacterial Type Strains, Phase II (KMG-II): from individual species to whole genera.</title>
        <authorList>
            <person name="Goeker M."/>
        </authorList>
    </citation>
    <scope>NUCLEOTIDE SEQUENCE [LARGE SCALE GENOMIC DNA]</scope>
    <source>
        <strain evidence="5 6">DSM 44946</strain>
    </source>
</reference>
<organism evidence="5 6">
    <name type="scientific">Planifilum fimeticola</name>
    <dbReference type="NCBI Taxonomy" id="201975"/>
    <lineage>
        <taxon>Bacteria</taxon>
        <taxon>Bacillati</taxon>
        <taxon>Bacillota</taxon>
        <taxon>Bacilli</taxon>
        <taxon>Bacillales</taxon>
        <taxon>Thermoactinomycetaceae</taxon>
        <taxon>Planifilum</taxon>
    </lineage>
</organism>
<dbReference type="InterPro" id="IPR041698">
    <property type="entry name" value="Methyltransf_25"/>
</dbReference>
<dbReference type="AlphaFoldDB" id="A0A2T0LA25"/>
<evidence type="ECO:0000256" key="2">
    <source>
        <dbReference type="ARBA" id="ARBA00022679"/>
    </source>
</evidence>
<protein>
    <submittedName>
        <fullName evidence="5">Methyltransferase family protein</fullName>
    </submittedName>
</protein>
<keyword evidence="1 5" id="KW-0489">Methyltransferase</keyword>
<dbReference type="SUPFAM" id="SSF53335">
    <property type="entry name" value="S-adenosyl-L-methionine-dependent methyltransferases"/>
    <property type="match status" value="1"/>
</dbReference>
<evidence type="ECO:0000313" key="6">
    <source>
        <dbReference type="Proteomes" id="UP000237797"/>
    </source>
</evidence>
<gene>
    <name evidence="5" type="ORF">CLV97_1467</name>
</gene>
<proteinExistence type="predicted"/>
<name>A0A2T0LA25_9BACL</name>